<evidence type="ECO:0000313" key="3">
    <source>
        <dbReference type="Proteomes" id="UP001218218"/>
    </source>
</evidence>
<protein>
    <submittedName>
        <fullName evidence="2">Uncharacterized protein</fullName>
    </submittedName>
</protein>
<gene>
    <name evidence="2" type="ORF">DFH08DRAFT_822017</name>
</gene>
<feature type="compositionally biased region" description="Low complexity" evidence="1">
    <location>
        <begin position="68"/>
        <end position="79"/>
    </location>
</feature>
<dbReference type="AlphaFoldDB" id="A0AAD7ECP4"/>
<proteinExistence type="predicted"/>
<accession>A0AAD7ECP4</accession>
<reference evidence="2" key="1">
    <citation type="submission" date="2023-03" db="EMBL/GenBank/DDBJ databases">
        <title>Massive genome expansion in bonnet fungi (Mycena s.s.) driven by repeated elements and novel gene families across ecological guilds.</title>
        <authorList>
            <consortium name="Lawrence Berkeley National Laboratory"/>
            <person name="Harder C.B."/>
            <person name="Miyauchi S."/>
            <person name="Viragh M."/>
            <person name="Kuo A."/>
            <person name="Thoen E."/>
            <person name="Andreopoulos B."/>
            <person name="Lu D."/>
            <person name="Skrede I."/>
            <person name="Drula E."/>
            <person name="Henrissat B."/>
            <person name="Morin E."/>
            <person name="Kohler A."/>
            <person name="Barry K."/>
            <person name="LaButti K."/>
            <person name="Morin E."/>
            <person name="Salamov A."/>
            <person name="Lipzen A."/>
            <person name="Mereny Z."/>
            <person name="Hegedus B."/>
            <person name="Baldrian P."/>
            <person name="Stursova M."/>
            <person name="Weitz H."/>
            <person name="Taylor A."/>
            <person name="Grigoriev I.V."/>
            <person name="Nagy L.G."/>
            <person name="Martin F."/>
            <person name="Kauserud H."/>
        </authorList>
    </citation>
    <scope>NUCLEOTIDE SEQUENCE</scope>
    <source>
        <strain evidence="2">CBHHK002</strain>
    </source>
</reference>
<evidence type="ECO:0000313" key="2">
    <source>
        <dbReference type="EMBL" id="KAJ7312575.1"/>
    </source>
</evidence>
<feature type="region of interest" description="Disordered" evidence="1">
    <location>
        <begin position="68"/>
        <end position="100"/>
    </location>
</feature>
<comment type="caution">
    <text evidence="2">The sequence shown here is derived from an EMBL/GenBank/DDBJ whole genome shotgun (WGS) entry which is preliminary data.</text>
</comment>
<name>A0AAD7ECP4_9AGAR</name>
<feature type="region of interest" description="Disordered" evidence="1">
    <location>
        <begin position="1"/>
        <end position="42"/>
    </location>
</feature>
<sequence length="126" mass="13636">MPSSTKSSTKENHKCRSHKSTATDTQRHRQTRAPLGDHDVNPDHVLHVASIAELEAELASRRGNLVSAPAAGATSTPSAQPVQSMLPKSGSDGCPKRASKVPMKQFKAQLGYDNETWNTLRVHCPL</sequence>
<dbReference type="Proteomes" id="UP001218218">
    <property type="component" value="Unassembled WGS sequence"/>
</dbReference>
<evidence type="ECO:0000256" key="1">
    <source>
        <dbReference type="SAM" id="MobiDB-lite"/>
    </source>
</evidence>
<keyword evidence="3" id="KW-1185">Reference proteome</keyword>
<organism evidence="2 3">
    <name type="scientific">Mycena albidolilacea</name>
    <dbReference type="NCBI Taxonomy" id="1033008"/>
    <lineage>
        <taxon>Eukaryota</taxon>
        <taxon>Fungi</taxon>
        <taxon>Dikarya</taxon>
        <taxon>Basidiomycota</taxon>
        <taxon>Agaricomycotina</taxon>
        <taxon>Agaricomycetes</taxon>
        <taxon>Agaricomycetidae</taxon>
        <taxon>Agaricales</taxon>
        <taxon>Marasmiineae</taxon>
        <taxon>Mycenaceae</taxon>
        <taxon>Mycena</taxon>
    </lineage>
</organism>
<dbReference type="EMBL" id="JARIHO010000071">
    <property type="protein sequence ID" value="KAJ7312575.1"/>
    <property type="molecule type" value="Genomic_DNA"/>
</dbReference>